<dbReference type="GO" id="GO:0003677">
    <property type="term" value="F:DNA binding"/>
    <property type="evidence" value="ECO:0007669"/>
    <property type="project" value="UniProtKB-KW"/>
</dbReference>
<gene>
    <name evidence="3" type="ORF">ACFFUR_01400</name>
</gene>
<dbReference type="Pfam" id="PF12836">
    <property type="entry name" value="HHH_3"/>
    <property type="match status" value="2"/>
</dbReference>
<dbReference type="Gene3D" id="1.10.150.280">
    <property type="entry name" value="AF1531-like domain"/>
    <property type="match status" value="2"/>
</dbReference>
<evidence type="ECO:0000256" key="2">
    <source>
        <dbReference type="SAM" id="Phobius"/>
    </source>
</evidence>
<name>A0ABV5J0V7_9BACT</name>
<comment type="caution">
    <text evidence="3">The sequence shown here is derived from an EMBL/GenBank/DDBJ whole genome shotgun (WGS) entry which is preliminary data.</text>
</comment>
<proteinExistence type="predicted"/>
<dbReference type="Proteomes" id="UP001589654">
    <property type="component" value="Unassembled WGS sequence"/>
</dbReference>
<evidence type="ECO:0000313" key="4">
    <source>
        <dbReference type="Proteomes" id="UP001589654"/>
    </source>
</evidence>
<evidence type="ECO:0000313" key="3">
    <source>
        <dbReference type="EMBL" id="MFB9210448.1"/>
    </source>
</evidence>
<keyword evidence="3" id="KW-0238">DNA-binding</keyword>
<organism evidence="3 4">
    <name type="scientific">Echinicola jeungdonensis</name>
    <dbReference type="NCBI Taxonomy" id="709343"/>
    <lineage>
        <taxon>Bacteria</taxon>
        <taxon>Pseudomonadati</taxon>
        <taxon>Bacteroidota</taxon>
        <taxon>Cytophagia</taxon>
        <taxon>Cytophagales</taxon>
        <taxon>Cyclobacteriaceae</taxon>
        <taxon>Echinicola</taxon>
    </lineage>
</organism>
<protein>
    <submittedName>
        <fullName evidence="3">ComEA family DNA-binding protein</fullName>
    </submittedName>
</protein>
<dbReference type="InterPro" id="IPR051675">
    <property type="entry name" value="Endo/Exo/Phosphatase_dom_1"/>
</dbReference>
<dbReference type="RefSeq" id="WP_290246704.1">
    <property type="nucleotide sequence ID" value="NZ_JAUFQT010000001.1"/>
</dbReference>
<dbReference type="InterPro" id="IPR010994">
    <property type="entry name" value="RuvA_2-like"/>
</dbReference>
<reference evidence="3 4" key="1">
    <citation type="submission" date="2024-09" db="EMBL/GenBank/DDBJ databases">
        <authorList>
            <person name="Sun Q."/>
            <person name="Mori K."/>
        </authorList>
    </citation>
    <scope>NUCLEOTIDE SEQUENCE [LARGE SCALE GENOMIC DNA]</scope>
    <source>
        <strain evidence="3 4">CECT 7682</strain>
    </source>
</reference>
<dbReference type="SUPFAM" id="SSF47781">
    <property type="entry name" value="RuvA domain 2-like"/>
    <property type="match status" value="2"/>
</dbReference>
<feature type="coiled-coil region" evidence="1">
    <location>
        <begin position="44"/>
        <end position="75"/>
    </location>
</feature>
<accession>A0ABV5J0V7</accession>
<evidence type="ECO:0000256" key="1">
    <source>
        <dbReference type="SAM" id="Coils"/>
    </source>
</evidence>
<keyword evidence="2" id="KW-1133">Transmembrane helix</keyword>
<dbReference type="EMBL" id="JBHMEW010000008">
    <property type="protein sequence ID" value="MFB9210448.1"/>
    <property type="molecule type" value="Genomic_DNA"/>
</dbReference>
<sequence length="236" mass="27945">MKRLFYFFKNYLGFSRRESKGFLLVLPALFLLYWVPSVYDFLLQQKHERQYEAYLQEARSKLKEWEKEFSENKANKAPVMRVSNSVDSVDLPKDSFKRKKEPQLKKMDFAEADSVVLQIVPGIGQTLASRIVKFRESLGGFYQKEQLMDVYGLKEEVALRVLEYFEFNSKVTKKINLNETTIKELANHPYIDYGYAKVILAYKKQHGEYETVDELLNIKIFSEDWLDRIKPYLTTK</sequence>
<keyword evidence="4" id="KW-1185">Reference proteome</keyword>
<keyword evidence="1" id="KW-0175">Coiled coil</keyword>
<dbReference type="PANTHER" id="PTHR21180:SF32">
    <property type="entry name" value="ENDONUCLEASE_EXONUCLEASE_PHOSPHATASE FAMILY DOMAIN-CONTAINING PROTEIN 1"/>
    <property type="match status" value="1"/>
</dbReference>
<keyword evidence="2" id="KW-0812">Transmembrane</keyword>
<keyword evidence="2" id="KW-0472">Membrane</keyword>
<dbReference type="PANTHER" id="PTHR21180">
    <property type="entry name" value="ENDONUCLEASE/EXONUCLEASE/PHOSPHATASE FAMILY DOMAIN-CONTAINING PROTEIN 1"/>
    <property type="match status" value="1"/>
</dbReference>
<feature type="transmembrane region" description="Helical" evidence="2">
    <location>
        <begin position="21"/>
        <end position="39"/>
    </location>
</feature>